<organism evidence="3 4">
    <name type="scientific">Paenibacillus turicensis</name>
    <dbReference type="NCBI Taxonomy" id="160487"/>
    <lineage>
        <taxon>Bacteria</taxon>
        <taxon>Bacillati</taxon>
        <taxon>Bacillota</taxon>
        <taxon>Bacilli</taxon>
        <taxon>Bacillales</taxon>
        <taxon>Paenibacillaceae</taxon>
        <taxon>Paenibacillus</taxon>
    </lineage>
</organism>
<dbReference type="SMART" id="SM00347">
    <property type="entry name" value="HTH_MARR"/>
    <property type="match status" value="1"/>
</dbReference>
<dbReference type="Gene3D" id="1.10.10.10">
    <property type="entry name" value="Winged helix-like DNA-binding domain superfamily/Winged helix DNA-binding domain"/>
    <property type="match status" value="1"/>
</dbReference>
<dbReference type="InterPro" id="IPR000835">
    <property type="entry name" value="HTH_MarR-typ"/>
</dbReference>
<protein>
    <submittedName>
        <fullName evidence="3">DNA-binding MarR family transcriptional regulator</fullName>
    </submittedName>
</protein>
<proteinExistence type="predicted"/>
<reference evidence="3 4" key="1">
    <citation type="submission" date="2021-03" db="EMBL/GenBank/DDBJ databases">
        <title>Genomic Encyclopedia of Type Strains, Phase IV (KMG-IV): sequencing the most valuable type-strain genomes for metagenomic binning, comparative biology and taxonomic classification.</title>
        <authorList>
            <person name="Goeker M."/>
        </authorList>
    </citation>
    <scope>NUCLEOTIDE SEQUENCE [LARGE SCALE GENOMIC DNA]</scope>
    <source>
        <strain evidence="3 4">DSM 14349</strain>
    </source>
</reference>
<comment type="caution">
    <text evidence="3">The sequence shown here is derived from an EMBL/GenBank/DDBJ whole genome shotgun (WGS) entry which is preliminary data.</text>
</comment>
<sequence length="150" mass="17216">MDKSVLFQKLLLFTSDVIKTSQNLSKNVKSDDVTPVQYRILEQLAVSKPLTLSQISECQHISMPNTSREIKKLMEKQLCLKHDSPDDRRKQYISLSPEGEAMMKHTFSIVETRFNELIKDIPITDLLQIEAAIDILQQKVFNIGAQQEVK</sequence>
<accession>A0ABS4FS10</accession>
<dbReference type="Proteomes" id="UP001519272">
    <property type="component" value="Unassembled WGS sequence"/>
</dbReference>
<keyword evidence="1 3" id="KW-0238">DNA-binding</keyword>
<evidence type="ECO:0000313" key="3">
    <source>
        <dbReference type="EMBL" id="MBP1905373.1"/>
    </source>
</evidence>
<name>A0ABS4FS10_9BACL</name>
<dbReference type="InterPro" id="IPR036388">
    <property type="entry name" value="WH-like_DNA-bd_sf"/>
</dbReference>
<dbReference type="PANTHER" id="PTHR33164">
    <property type="entry name" value="TRANSCRIPTIONAL REGULATOR, MARR FAMILY"/>
    <property type="match status" value="1"/>
</dbReference>
<dbReference type="PROSITE" id="PS50995">
    <property type="entry name" value="HTH_MARR_2"/>
    <property type="match status" value="1"/>
</dbReference>
<dbReference type="InterPro" id="IPR039422">
    <property type="entry name" value="MarR/SlyA-like"/>
</dbReference>
<dbReference type="Pfam" id="PF01047">
    <property type="entry name" value="MarR"/>
    <property type="match status" value="1"/>
</dbReference>
<dbReference type="InterPro" id="IPR036390">
    <property type="entry name" value="WH_DNA-bd_sf"/>
</dbReference>
<dbReference type="EMBL" id="JAGGKG010000008">
    <property type="protein sequence ID" value="MBP1905373.1"/>
    <property type="molecule type" value="Genomic_DNA"/>
</dbReference>
<dbReference type="PANTHER" id="PTHR33164:SF57">
    <property type="entry name" value="MARR-FAMILY TRANSCRIPTIONAL REGULATOR"/>
    <property type="match status" value="1"/>
</dbReference>
<evidence type="ECO:0000313" key="4">
    <source>
        <dbReference type="Proteomes" id="UP001519272"/>
    </source>
</evidence>
<evidence type="ECO:0000259" key="2">
    <source>
        <dbReference type="PROSITE" id="PS50995"/>
    </source>
</evidence>
<gene>
    <name evidence="3" type="ORF">J2Z32_002003</name>
</gene>
<dbReference type="GO" id="GO:0003677">
    <property type="term" value="F:DNA binding"/>
    <property type="evidence" value="ECO:0007669"/>
    <property type="project" value="UniProtKB-KW"/>
</dbReference>
<keyword evidence="4" id="KW-1185">Reference proteome</keyword>
<dbReference type="SUPFAM" id="SSF46785">
    <property type="entry name" value="Winged helix' DNA-binding domain"/>
    <property type="match status" value="1"/>
</dbReference>
<evidence type="ECO:0000256" key="1">
    <source>
        <dbReference type="ARBA" id="ARBA00023125"/>
    </source>
</evidence>
<feature type="domain" description="HTH marR-type" evidence="2">
    <location>
        <begin position="3"/>
        <end position="138"/>
    </location>
</feature>